<sequence length="165" mass="18316">MLREYGIDYLQIIEGFLDYQEDVLSPLSDTALPNARALIHQGVASLILTEYSYRNTRHTQQTTISQFFHPVTSTSQQLSPSEPQDLDEVLVAIGPDLYGQMGEKCGKRRKIPSGGKCDGKGEGNLESILYIGSSTDDEDDEEHATCIPAKWKTMGVNSASEYLLR</sequence>
<evidence type="ECO:0000313" key="1">
    <source>
        <dbReference type="EMBL" id="PWW74446.1"/>
    </source>
</evidence>
<proteinExistence type="predicted"/>
<dbReference type="AlphaFoldDB" id="A0A317SLT6"/>
<protein>
    <submittedName>
        <fullName evidence="1">Uncharacterized protein</fullName>
    </submittedName>
</protein>
<dbReference type="EMBL" id="PYWC01000062">
    <property type="protein sequence ID" value="PWW74446.1"/>
    <property type="molecule type" value="Genomic_DNA"/>
</dbReference>
<dbReference type="Proteomes" id="UP000246991">
    <property type="component" value="Unassembled WGS sequence"/>
</dbReference>
<evidence type="ECO:0000313" key="2">
    <source>
        <dbReference type="Proteomes" id="UP000246991"/>
    </source>
</evidence>
<comment type="caution">
    <text evidence="1">The sequence shown here is derived from an EMBL/GenBank/DDBJ whole genome shotgun (WGS) entry which is preliminary data.</text>
</comment>
<accession>A0A317SLT6</accession>
<organism evidence="1 2">
    <name type="scientific">Tuber magnatum</name>
    <name type="common">white Piedmont truffle</name>
    <dbReference type="NCBI Taxonomy" id="42249"/>
    <lineage>
        <taxon>Eukaryota</taxon>
        <taxon>Fungi</taxon>
        <taxon>Dikarya</taxon>
        <taxon>Ascomycota</taxon>
        <taxon>Pezizomycotina</taxon>
        <taxon>Pezizomycetes</taxon>
        <taxon>Pezizales</taxon>
        <taxon>Tuberaceae</taxon>
        <taxon>Tuber</taxon>
    </lineage>
</organism>
<name>A0A317SLT6_9PEZI</name>
<gene>
    <name evidence="1" type="ORF">C7212DRAFT_365025</name>
</gene>
<keyword evidence="2" id="KW-1185">Reference proteome</keyword>
<reference evidence="1 2" key="1">
    <citation type="submission" date="2018-03" db="EMBL/GenBank/DDBJ databases">
        <title>Genomes of Pezizomycetes fungi and the evolution of truffles.</title>
        <authorList>
            <person name="Murat C."/>
            <person name="Payen T."/>
            <person name="Noel B."/>
            <person name="Kuo A."/>
            <person name="Martin F.M."/>
        </authorList>
    </citation>
    <scope>NUCLEOTIDE SEQUENCE [LARGE SCALE GENOMIC DNA]</scope>
    <source>
        <strain evidence="1">091103-1</strain>
    </source>
</reference>